<organism evidence="2 3">
    <name type="scientific">Candidatus Wildermuthbacteria bacterium RIFCSPLOWO2_02_FULL_47_9c</name>
    <dbReference type="NCBI Taxonomy" id="1802466"/>
    <lineage>
        <taxon>Bacteria</taxon>
        <taxon>Candidatus Wildermuthiibacteriota</taxon>
    </lineage>
</organism>
<proteinExistence type="predicted"/>
<keyword evidence="1" id="KW-1133">Transmembrane helix</keyword>
<sequence>MLLFNPFVKINWKVAVLGGISLLILVLGWVIYRQEVHPGEPLIPFQEEWTYEKAFARAIETNNPELCNKINKDHTIQDFGVRPNQAREYCKIDYAVAKSDVDYCLTLSEEHFPSGVSPKDGCLRELAKKLKRPDLCDSMPSRNDPEYGSLFVQSCKQQALEIDISTWQTYRNEEFGFEVRYPEDWKIESSFPGRLGPGQTEFRAGANPQIFAFGSEGVDLTREEGEMNMYVAPDGYFDCSNYTNLSGDDVKLFFERNSEKDELEFCRSDVYFRFSRITVSREIFNQILSTFRFVELTSQAQWNWEVLGCGSNVPCSYKVCSSPDPIICYSCVGKYDNVTRGEKTPSSTTDPRTTTDFVCAKEVQNPRI</sequence>
<name>A0A1G2RY77_9BACT</name>
<evidence type="ECO:0000313" key="3">
    <source>
        <dbReference type="Proteomes" id="UP000178222"/>
    </source>
</evidence>
<dbReference type="AlphaFoldDB" id="A0A1G2RY77"/>
<dbReference type="EMBL" id="MHUL01000003">
    <property type="protein sequence ID" value="OHA77773.1"/>
    <property type="molecule type" value="Genomic_DNA"/>
</dbReference>
<protein>
    <submittedName>
        <fullName evidence="2">Uncharacterized protein</fullName>
    </submittedName>
</protein>
<feature type="transmembrane region" description="Helical" evidence="1">
    <location>
        <begin position="12"/>
        <end position="32"/>
    </location>
</feature>
<gene>
    <name evidence="2" type="ORF">A3J30_03165</name>
</gene>
<comment type="caution">
    <text evidence="2">The sequence shown here is derived from an EMBL/GenBank/DDBJ whole genome shotgun (WGS) entry which is preliminary data.</text>
</comment>
<keyword evidence="1" id="KW-0812">Transmembrane</keyword>
<evidence type="ECO:0000313" key="2">
    <source>
        <dbReference type="EMBL" id="OHA77773.1"/>
    </source>
</evidence>
<reference evidence="2 3" key="1">
    <citation type="journal article" date="2016" name="Nat. Commun.">
        <title>Thousands of microbial genomes shed light on interconnected biogeochemical processes in an aquifer system.</title>
        <authorList>
            <person name="Anantharaman K."/>
            <person name="Brown C.T."/>
            <person name="Hug L.A."/>
            <person name="Sharon I."/>
            <person name="Castelle C.J."/>
            <person name="Probst A.J."/>
            <person name="Thomas B.C."/>
            <person name="Singh A."/>
            <person name="Wilkins M.J."/>
            <person name="Karaoz U."/>
            <person name="Brodie E.L."/>
            <person name="Williams K.H."/>
            <person name="Hubbard S.S."/>
            <person name="Banfield J.F."/>
        </authorList>
    </citation>
    <scope>NUCLEOTIDE SEQUENCE [LARGE SCALE GENOMIC DNA]</scope>
</reference>
<evidence type="ECO:0000256" key="1">
    <source>
        <dbReference type="SAM" id="Phobius"/>
    </source>
</evidence>
<accession>A0A1G2RY77</accession>
<keyword evidence="1" id="KW-0472">Membrane</keyword>
<dbReference type="Proteomes" id="UP000178222">
    <property type="component" value="Unassembled WGS sequence"/>
</dbReference>